<dbReference type="EC" id="1.3.8.1" evidence="11"/>
<dbReference type="InterPro" id="IPR006089">
    <property type="entry name" value="Acyl-CoA_DH_CS"/>
</dbReference>
<dbReference type="SUPFAM" id="SSF56645">
    <property type="entry name" value="Acyl-CoA dehydrogenase NM domain-like"/>
    <property type="match status" value="1"/>
</dbReference>
<evidence type="ECO:0000256" key="6">
    <source>
        <dbReference type="ARBA" id="ARBA00022827"/>
    </source>
</evidence>
<accession>A0A0W8FPG8</accession>
<dbReference type="PIRSF" id="PIRSF016578">
    <property type="entry name" value="HsaA"/>
    <property type="match status" value="1"/>
</dbReference>
<dbReference type="InterPro" id="IPR036250">
    <property type="entry name" value="AcylCo_DH-like_C"/>
</dbReference>
<dbReference type="FunFam" id="1.20.140.10:FF:000001">
    <property type="entry name" value="Acyl-CoA dehydrogenase"/>
    <property type="match status" value="1"/>
</dbReference>
<dbReference type="PANTHER" id="PTHR43884">
    <property type="entry name" value="ACYL-COA DEHYDROGENASE"/>
    <property type="match status" value="1"/>
</dbReference>
<keyword evidence="7 11" id="KW-0560">Oxidoreductase</keyword>
<dbReference type="GO" id="GO:0050660">
    <property type="term" value="F:flavin adenine dinucleotide binding"/>
    <property type="evidence" value="ECO:0007669"/>
    <property type="project" value="InterPro"/>
</dbReference>
<name>A0A0W8FPG8_9ZZZZ</name>
<keyword evidence="5" id="KW-0285">Flavoprotein</keyword>
<dbReference type="SUPFAM" id="SSF47203">
    <property type="entry name" value="Acyl-CoA dehydrogenase C-terminal domain-like"/>
    <property type="match status" value="1"/>
</dbReference>
<comment type="pathway">
    <text evidence="2">Amino-acid degradation; L-valine degradation.</text>
</comment>
<comment type="similarity">
    <text evidence="3">Belongs to the acyl-CoA dehydrogenase family.</text>
</comment>
<feature type="domain" description="Acyl-CoA dehydrogenase/oxidase C-terminal" evidence="8">
    <location>
        <begin position="229"/>
        <end position="377"/>
    </location>
</feature>
<dbReference type="InterPro" id="IPR037069">
    <property type="entry name" value="AcylCoA_DH/ox_N_sf"/>
</dbReference>
<feature type="domain" description="Acyl-CoA dehydrogenase/oxidase N-terminal" evidence="10">
    <location>
        <begin position="7"/>
        <end position="117"/>
    </location>
</feature>
<dbReference type="InterPro" id="IPR046373">
    <property type="entry name" value="Acyl-CoA_Oxase/DH_mid-dom_sf"/>
</dbReference>
<reference evidence="11" key="1">
    <citation type="journal article" date="2015" name="Proc. Natl. Acad. Sci. U.S.A.">
        <title>Networks of energetic and metabolic interactions define dynamics in microbial communities.</title>
        <authorList>
            <person name="Embree M."/>
            <person name="Liu J.K."/>
            <person name="Al-Bassam M.M."/>
            <person name="Zengler K."/>
        </authorList>
    </citation>
    <scope>NUCLEOTIDE SEQUENCE</scope>
</reference>
<dbReference type="InterPro" id="IPR009075">
    <property type="entry name" value="AcylCo_DH/oxidase_C"/>
</dbReference>
<dbReference type="AlphaFoldDB" id="A0A0W8FPG8"/>
<dbReference type="InterPro" id="IPR013786">
    <property type="entry name" value="AcylCoA_DH/ox_N"/>
</dbReference>
<evidence type="ECO:0000256" key="4">
    <source>
        <dbReference type="ARBA" id="ARBA00022456"/>
    </source>
</evidence>
<dbReference type="PROSITE" id="PS00073">
    <property type="entry name" value="ACYL_COA_DH_2"/>
    <property type="match status" value="1"/>
</dbReference>
<protein>
    <submittedName>
        <fullName evidence="11">Butyryl-coa dehydrogenase</fullName>
        <ecNumber evidence="11">1.3.8.1</ecNumber>
    </submittedName>
</protein>
<comment type="caution">
    <text evidence="11">The sequence shown here is derived from an EMBL/GenBank/DDBJ whole genome shotgun (WGS) entry which is preliminary data.</text>
</comment>
<feature type="domain" description="Acyl-CoA oxidase/dehydrogenase middle" evidence="9">
    <location>
        <begin position="123"/>
        <end position="217"/>
    </location>
</feature>
<evidence type="ECO:0000256" key="7">
    <source>
        <dbReference type="ARBA" id="ARBA00023002"/>
    </source>
</evidence>
<dbReference type="Gene3D" id="2.40.110.10">
    <property type="entry name" value="Butyryl-CoA Dehydrogenase, subunit A, domain 2"/>
    <property type="match status" value="1"/>
</dbReference>
<dbReference type="InterPro" id="IPR006091">
    <property type="entry name" value="Acyl-CoA_Oxase/DH_mid-dom"/>
</dbReference>
<sequence>MDFELSNEMKMLADMAYKFAVKEIEPEAQKADEEEKYTPEIRKKAGVNGLIGCWIPEEFGGSGGGFLGNTIITEQLSRVCMGIGLNIVAATFGCENIYYYGTKEQKEKYLPPVCAGDKVFAGAYTEPNAGTDVAGYKTRAVQDGNDYIITGNKMFITNGTVCDWMVVQAITDPNEKVHKSFSQFIVPADAPGITKTKIKGKLGIRASDTSEIALEEVRVPKENLIGKKGAGFYQLMHFFDTTRIMVAAQGLGLSQACLDESIKYCKERTAFGKPLGSFQITMQKLSEMWIRIEALRNITYKAAWSLDSGHPDYHLSAMAKYLAGQTAVFCANLAVELHGGYGYIEEYKVQKFYRDAKILELYEGTKEAEVMTLGKVLMSR</sequence>
<keyword evidence="4" id="KW-0101">Branched-chain amino acid catabolism</keyword>
<dbReference type="Pfam" id="PF02770">
    <property type="entry name" value="Acyl-CoA_dh_M"/>
    <property type="match status" value="1"/>
</dbReference>
<proteinExistence type="inferred from homology"/>
<evidence type="ECO:0000313" key="11">
    <source>
        <dbReference type="EMBL" id="KUG22510.1"/>
    </source>
</evidence>
<evidence type="ECO:0000256" key="1">
    <source>
        <dbReference type="ARBA" id="ARBA00001974"/>
    </source>
</evidence>
<evidence type="ECO:0000259" key="8">
    <source>
        <dbReference type="Pfam" id="PF00441"/>
    </source>
</evidence>
<comment type="cofactor">
    <cofactor evidence="1">
        <name>FAD</name>
        <dbReference type="ChEBI" id="CHEBI:57692"/>
    </cofactor>
</comment>
<dbReference type="InterPro" id="IPR009100">
    <property type="entry name" value="AcylCoA_DH/oxidase_NM_dom_sf"/>
</dbReference>
<dbReference type="EMBL" id="LNQE01000961">
    <property type="protein sequence ID" value="KUG22510.1"/>
    <property type="molecule type" value="Genomic_DNA"/>
</dbReference>
<dbReference type="Pfam" id="PF02771">
    <property type="entry name" value="Acyl-CoA_dh_N"/>
    <property type="match status" value="1"/>
</dbReference>
<evidence type="ECO:0000256" key="2">
    <source>
        <dbReference type="ARBA" id="ARBA00005109"/>
    </source>
</evidence>
<dbReference type="Gene3D" id="1.10.540.10">
    <property type="entry name" value="Acyl-CoA dehydrogenase/oxidase, N-terminal domain"/>
    <property type="match status" value="1"/>
</dbReference>
<dbReference type="Pfam" id="PF00441">
    <property type="entry name" value="Acyl-CoA_dh_1"/>
    <property type="match status" value="1"/>
</dbReference>
<dbReference type="GO" id="GO:0016937">
    <property type="term" value="F:short-chain fatty acyl-CoA dehydrogenase activity"/>
    <property type="evidence" value="ECO:0007669"/>
    <property type="project" value="UniProtKB-EC"/>
</dbReference>
<dbReference type="FunFam" id="1.10.540.10:FF:000002">
    <property type="entry name" value="Acyl-CoA dehydrogenase FadE19"/>
    <property type="match status" value="1"/>
</dbReference>
<evidence type="ECO:0000259" key="9">
    <source>
        <dbReference type="Pfam" id="PF02770"/>
    </source>
</evidence>
<dbReference type="GO" id="GO:0009083">
    <property type="term" value="P:branched-chain amino acid catabolic process"/>
    <property type="evidence" value="ECO:0007669"/>
    <property type="project" value="UniProtKB-KW"/>
</dbReference>
<evidence type="ECO:0000256" key="5">
    <source>
        <dbReference type="ARBA" id="ARBA00022630"/>
    </source>
</evidence>
<dbReference type="FunFam" id="2.40.110.10:FF:000001">
    <property type="entry name" value="Acyl-CoA dehydrogenase, mitochondrial"/>
    <property type="match status" value="1"/>
</dbReference>
<evidence type="ECO:0000256" key="3">
    <source>
        <dbReference type="ARBA" id="ARBA00009347"/>
    </source>
</evidence>
<dbReference type="Gene3D" id="1.20.140.10">
    <property type="entry name" value="Butyryl-CoA Dehydrogenase, subunit A, domain 3"/>
    <property type="match status" value="1"/>
</dbReference>
<organism evidence="11">
    <name type="scientific">hydrocarbon metagenome</name>
    <dbReference type="NCBI Taxonomy" id="938273"/>
    <lineage>
        <taxon>unclassified sequences</taxon>
        <taxon>metagenomes</taxon>
        <taxon>ecological metagenomes</taxon>
    </lineage>
</organism>
<gene>
    <name evidence="11" type="ORF">ASZ90_007714</name>
</gene>
<keyword evidence="6" id="KW-0274">FAD</keyword>
<dbReference type="PANTHER" id="PTHR43884:SF12">
    <property type="entry name" value="ISOVALERYL-COA DEHYDROGENASE, MITOCHONDRIAL-RELATED"/>
    <property type="match status" value="1"/>
</dbReference>
<evidence type="ECO:0000259" key="10">
    <source>
        <dbReference type="Pfam" id="PF02771"/>
    </source>
</evidence>